<proteinExistence type="predicted"/>
<dbReference type="CDD" id="cd00085">
    <property type="entry name" value="HNHc"/>
    <property type="match status" value="1"/>
</dbReference>
<dbReference type="SMART" id="SM00507">
    <property type="entry name" value="HNHc"/>
    <property type="match status" value="1"/>
</dbReference>
<protein>
    <recommendedName>
        <fullName evidence="2">HNH nuclease domain-containing protein</fullName>
    </recommendedName>
</protein>
<dbReference type="InterPro" id="IPR003615">
    <property type="entry name" value="HNH_nuc"/>
</dbReference>
<feature type="domain" description="HNH nuclease" evidence="2">
    <location>
        <begin position="338"/>
        <end position="389"/>
    </location>
</feature>
<name>A0A7I7KTK2_9MYCO</name>
<evidence type="ECO:0000259" key="2">
    <source>
        <dbReference type="SMART" id="SM00507"/>
    </source>
</evidence>
<dbReference type="Pfam" id="PF02720">
    <property type="entry name" value="DUF222"/>
    <property type="match status" value="1"/>
</dbReference>
<evidence type="ECO:0000313" key="3">
    <source>
        <dbReference type="EMBL" id="BBX45425.1"/>
    </source>
</evidence>
<feature type="region of interest" description="Disordered" evidence="1">
    <location>
        <begin position="444"/>
        <end position="483"/>
    </location>
</feature>
<dbReference type="InterPro" id="IPR003870">
    <property type="entry name" value="DUF222"/>
</dbReference>
<dbReference type="Proteomes" id="UP000465866">
    <property type="component" value="Chromosome"/>
</dbReference>
<evidence type="ECO:0000256" key="1">
    <source>
        <dbReference type="SAM" id="MobiDB-lite"/>
    </source>
</evidence>
<accession>A0A7I7KTK2</accession>
<feature type="compositionally biased region" description="Basic and acidic residues" evidence="1">
    <location>
        <begin position="464"/>
        <end position="483"/>
    </location>
</feature>
<dbReference type="KEGG" id="mcoo:MCOO_14400"/>
<keyword evidence="4" id="KW-1185">Reference proteome</keyword>
<dbReference type="EMBL" id="AP022569">
    <property type="protein sequence ID" value="BBX45425.1"/>
    <property type="molecule type" value="Genomic_DNA"/>
</dbReference>
<reference evidence="3 4" key="1">
    <citation type="journal article" date="2019" name="Emerg. Microbes Infect.">
        <title>Comprehensive subspecies identification of 175 nontuberculous mycobacteria species based on 7547 genomic profiles.</title>
        <authorList>
            <person name="Matsumoto Y."/>
            <person name="Kinjo T."/>
            <person name="Motooka D."/>
            <person name="Nabeya D."/>
            <person name="Jung N."/>
            <person name="Uechi K."/>
            <person name="Horii T."/>
            <person name="Iida T."/>
            <person name="Fujita J."/>
            <person name="Nakamura S."/>
        </authorList>
    </citation>
    <scope>NUCLEOTIDE SEQUENCE [LARGE SCALE GENOMIC DNA]</scope>
    <source>
        <strain evidence="3 4">JCM 12404</strain>
    </source>
</reference>
<gene>
    <name evidence="3" type="ORF">MCOO_14400</name>
</gene>
<dbReference type="AlphaFoldDB" id="A0A7I7KTK2"/>
<organism evidence="3 4">
    <name type="scientific">Mycobacterium cookii</name>
    <dbReference type="NCBI Taxonomy" id="1775"/>
    <lineage>
        <taxon>Bacteria</taxon>
        <taxon>Bacillati</taxon>
        <taxon>Actinomycetota</taxon>
        <taxon>Actinomycetes</taxon>
        <taxon>Mycobacteriales</taxon>
        <taxon>Mycobacteriaceae</taxon>
        <taxon>Mycobacterium</taxon>
    </lineage>
</organism>
<sequence length="504" mass="55276">MLANFLSVDPAIIEYMFDAEGSPQLVGTFSGVDDAGVVDVISDAARRQNAMCGRELAAIGELYARRAPADDVDRDNWAIDGHENVVAEVAAALGISRGRARGRLRYAIALRERLPRVAEVFARGLIDFRAMAAVVCRTELVENPALVAKLDAAIATHAPKWMRLSGPRLFERIDMWVMRFDPAGKRVPREHSENRYVEIGPTDAGLAGVWAQLHIADGVAIDQKLDALAQTVCAADPRTKQQRRADALAALAGGLTAMRCQCNTPDCSATQRRPAFDVVIHVLAEQATISGDSQSPGYLQTFGPVGSNTLRDMAKSAKIKPLKLPSADAEPGYRPSTALAEFVRCRDLTCRFPGCDQPAEVCDLDHTVPFPMGPTHASNLKLLCRYHHLLKTFYSGSGGWRDRQLADGTVTWTAPSGQVYSTTPGGSFFFPVLATPTGELKITQRDETSSSADGLMMPRRKRTRAEDRRYRVAAERQDNEQRLAAERLCEQRRRRAAGYDPPPF</sequence>
<evidence type="ECO:0000313" key="4">
    <source>
        <dbReference type="Proteomes" id="UP000465866"/>
    </source>
</evidence>